<dbReference type="PROSITE" id="PS51732">
    <property type="entry name" value="ASN_GLN_ASE_3"/>
    <property type="match status" value="1"/>
</dbReference>
<organism evidence="8 9">
    <name type="scientific">Marinomonas piezotolerans</name>
    <dbReference type="NCBI Taxonomy" id="2213058"/>
    <lineage>
        <taxon>Bacteria</taxon>
        <taxon>Pseudomonadati</taxon>
        <taxon>Pseudomonadota</taxon>
        <taxon>Gammaproteobacteria</taxon>
        <taxon>Oceanospirillales</taxon>
        <taxon>Oceanospirillaceae</taxon>
        <taxon>Marinomonas</taxon>
    </lineage>
</organism>
<dbReference type="OrthoDB" id="9788068at2"/>
<feature type="active site" evidence="4">
    <location>
        <position position="13"/>
    </location>
</feature>
<dbReference type="PROSITE" id="PS00917">
    <property type="entry name" value="ASN_GLN_ASE_2"/>
    <property type="match status" value="1"/>
</dbReference>
<dbReference type="PANTHER" id="PTHR11707:SF28">
    <property type="entry name" value="60 KDA LYSOPHOSPHOLIPASE"/>
    <property type="match status" value="1"/>
</dbReference>
<sequence length="339" mass="36970">MTTKTLVIYTGGTIGMMQTDEGLAPSSGLQSRIVEILGDRLSDLPEFDVLELSPLIDSSNITPANWSQIYDTLQQQWHLYSGFIVLHGTDTLAYSAAALSFMLGRCDKNVIFTGSQIPLGMKNSDADTNLESAMKLVNQGVVGMVTVFFRHHLLQGARVTKFSSNDFSAFLSFNADPIAELLPDTQASELVPFYDKTRSPEPRTRNFSNDGVGVLTIHPGLPNYAYAGFLSASNCQAVILQTYGAGNIASQDTQFVDFIADMQKQGKLVINVTQCSHGGTSQGTYAAGSLLSRYGVLDGQDITLEAAFAKIHWLLMQQLNYDDIQKCWAQAIVHEVSTT</sequence>
<dbReference type="PRINTS" id="PR00139">
    <property type="entry name" value="ASNGLNASE"/>
</dbReference>
<proteinExistence type="inferred from homology"/>
<dbReference type="Pfam" id="PF00710">
    <property type="entry name" value="Asparaginase"/>
    <property type="match status" value="1"/>
</dbReference>
<protein>
    <submittedName>
        <fullName evidence="8">Asparaginase</fullName>
    </submittedName>
</protein>
<dbReference type="GO" id="GO:0004067">
    <property type="term" value="F:asparaginase activity"/>
    <property type="evidence" value="ECO:0007669"/>
    <property type="project" value="UniProtKB-UniRule"/>
</dbReference>
<reference evidence="8 9" key="1">
    <citation type="submission" date="2018-06" db="EMBL/GenBank/DDBJ databases">
        <title>Marinomonas sp. YLB-05 draft genome sequence.</title>
        <authorList>
            <person name="Yu L."/>
            <person name="Tang X."/>
        </authorList>
    </citation>
    <scope>NUCLEOTIDE SEQUENCE [LARGE SCALE GENOMIC DNA]</scope>
    <source>
        <strain evidence="8 9">YLB-05</strain>
    </source>
</reference>
<dbReference type="Proteomes" id="UP000254326">
    <property type="component" value="Unassembled WGS sequence"/>
</dbReference>
<evidence type="ECO:0000256" key="5">
    <source>
        <dbReference type="PROSITE-ProRule" id="PRU10100"/>
    </source>
</evidence>
<dbReference type="InterPro" id="IPR027473">
    <property type="entry name" value="L-asparaginase_C"/>
</dbReference>
<feature type="domain" description="L-asparaginase N-terminal" evidence="6">
    <location>
        <begin position="6"/>
        <end position="181"/>
    </location>
</feature>
<dbReference type="InterPro" id="IPR020827">
    <property type="entry name" value="Asparaginase/glutaminase_AS1"/>
</dbReference>
<dbReference type="CDD" id="cd08963">
    <property type="entry name" value="L-asparaginase_I"/>
    <property type="match status" value="1"/>
</dbReference>
<evidence type="ECO:0000256" key="2">
    <source>
        <dbReference type="PIRSR" id="PIRSR001220-1"/>
    </source>
</evidence>
<dbReference type="InterPro" id="IPR037152">
    <property type="entry name" value="L-asparaginase_N_sf"/>
</dbReference>
<dbReference type="PIRSF" id="PIRSF500176">
    <property type="entry name" value="L_ASNase"/>
    <property type="match status" value="1"/>
</dbReference>
<feature type="active site" description="O-isoaspartyl threonine intermediate" evidence="2">
    <location>
        <position position="13"/>
    </location>
</feature>
<dbReference type="InterPro" id="IPR041725">
    <property type="entry name" value="L-asparaginase_I"/>
</dbReference>
<evidence type="ECO:0000256" key="1">
    <source>
        <dbReference type="ARBA" id="ARBA00010518"/>
    </source>
</evidence>
<feature type="binding site" evidence="3">
    <location>
        <position position="58"/>
    </location>
    <ligand>
        <name>substrate</name>
    </ligand>
</feature>
<evidence type="ECO:0000313" key="9">
    <source>
        <dbReference type="Proteomes" id="UP000254326"/>
    </source>
</evidence>
<dbReference type="Pfam" id="PF17763">
    <property type="entry name" value="Asparaginase_C"/>
    <property type="match status" value="1"/>
</dbReference>
<gene>
    <name evidence="8" type="ORF">DN730_11535</name>
</gene>
<evidence type="ECO:0000259" key="6">
    <source>
        <dbReference type="Pfam" id="PF00710"/>
    </source>
</evidence>
<name>A0A370U7P6_9GAMM</name>
<evidence type="ECO:0000259" key="7">
    <source>
        <dbReference type="Pfam" id="PF17763"/>
    </source>
</evidence>
<dbReference type="RefSeq" id="WP_115468294.1">
    <property type="nucleotide sequence ID" value="NZ_QKRA01000005.1"/>
</dbReference>
<evidence type="ECO:0000256" key="3">
    <source>
        <dbReference type="PIRSR" id="PIRSR001220-2"/>
    </source>
</evidence>
<dbReference type="InterPro" id="IPR006034">
    <property type="entry name" value="Asparaginase/glutaminase-like"/>
</dbReference>
<feature type="active site" evidence="5">
    <location>
        <position position="89"/>
    </location>
</feature>
<dbReference type="AlphaFoldDB" id="A0A370U7P6"/>
<feature type="domain" description="Asparaginase/glutaminase C-terminal" evidence="7">
    <location>
        <begin position="212"/>
        <end position="327"/>
    </location>
</feature>
<dbReference type="PANTHER" id="PTHR11707">
    <property type="entry name" value="L-ASPARAGINASE"/>
    <property type="match status" value="1"/>
</dbReference>
<evidence type="ECO:0000256" key="4">
    <source>
        <dbReference type="PROSITE-ProRule" id="PRU10099"/>
    </source>
</evidence>
<dbReference type="InterPro" id="IPR027474">
    <property type="entry name" value="L-asparaginase_N"/>
</dbReference>
<feature type="binding site" evidence="3">
    <location>
        <begin position="89"/>
        <end position="90"/>
    </location>
    <ligand>
        <name>substrate</name>
    </ligand>
</feature>
<dbReference type="EMBL" id="QKRA01000005">
    <property type="protein sequence ID" value="RDL43809.1"/>
    <property type="molecule type" value="Genomic_DNA"/>
</dbReference>
<dbReference type="GO" id="GO:0005829">
    <property type="term" value="C:cytosol"/>
    <property type="evidence" value="ECO:0007669"/>
    <property type="project" value="TreeGrafter"/>
</dbReference>
<comment type="caution">
    <text evidence="8">The sequence shown here is derived from an EMBL/GenBank/DDBJ whole genome shotgun (WGS) entry which is preliminary data.</text>
</comment>
<evidence type="ECO:0000313" key="8">
    <source>
        <dbReference type="EMBL" id="RDL43809.1"/>
    </source>
</evidence>
<dbReference type="PIRSF" id="PIRSF001220">
    <property type="entry name" value="L-ASNase_gatD"/>
    <property type="match status" value="1"/>
</dbReference>
<dbReference type="InterPro" id="IPR040919">
    <property type="entry name" value="Asparaginase_C"/>
</dbReference>
<dbReference type="Gene3D" id="3.40.50.1170">
    <property type="entry name" value="L-asparaginase, N-terminal domain"/>
    <property type="match status" value="1"/>
</dbReference>
<dbReference type="PROSITE" id="PS00144">
    <property type="entry name" value="ASN_GLN_ASE_1"/>
    <property type="match status" value="1"/>
</dbReference>
<dbReference type="GO" id="GO:0006520">
    <property type="term" value="P:amino acid metabolic process"/>
    <property type="evidence" value="ECO:0007669"/>
    <property type="project" value="InterPro"/>
</dbReference>
<keyword evidence="9" id="KW-1185">Reference proteome</keyword>
<comment type="similarity">
    <text evidence="1">Belongs to the asparaginase 1 family.</text>
</comment>
<dbReference type="InterPro" id="IPR036152">
    <property type="entry name" value="Asp/glu_Ase-like_sf"/>
</dbReference>
<accession>A0A370U7P6</accession>
<dbReference type="SUPFAM" id="SSF53774">
    <property type="entry name" value="Glutaminase/Asparaginase"/>
    <property type="match status" value="1"/>
</dbReference>
<dbReference type="Gene3D" id="3.40.50.40">
    <property type="match status" value="1"/>
</dbReference>
<dbReference type="SMART" id="SM00870">
    <property type="entry name" value="Asparaginase"/>
    <property type="match status" value="1"/>
</dbReference>
<dbReference type="SFLD" id="SFLDS00057">
    <property type="entry name" value="Glutaminase/Asparaginase"/>
    <property type="match status" value="1"/>
</dbReference>
<dbReference type="InterPro" id="IPR027475">
    <property type="entry name" value="Asparaginase/glutaminase_AS2"/>
</dbReference>